<organism evidence="3 4">
    <name type="scientific">Bursaphelenchus okinawaensis</name>
    <dbReference type="NCBI Taxonomy" id="465554"/>
    <lineage>
        <taxon>Eukaryota</taxon>
        <taxon>Metazoa</taxon>
        <taxon>Ecdysozoa</taxon>
        <taxon>Nematoda</taxon>
        <taxon>Chromadorea</taxon>
        <taxon>Rhabditida</taxon>
        <taxon>Tylenchina</taxon>
        <taxon>Tylenchomorpha</taxon>
        <taxon>Aphelenchoidea</taxon>
        <taxon>Aphelenchoididae</taxon>
        <taxon>Bursaphelenchus</taxon>
    </lineage>
</organism>
<keyword evidence="2" id="KW-0732">Signal</keyword>
<dbReference type="Proteomes" id="UP000614601">
    <property type="component" value="Unassembled WGS sequence"/>
</dbReference>
<evidence type="ECO:0000256" key="2">
    <source>
        <dbReference type="SAM" id="SignalP"/>
    </source>
</evidence>
<accession>A0A811K921</accession>
<sequence>MNELLIPVYAQLFLICLATLTQLASGCGGKKNTQPKPAPPTPGVKPAAAPPPPAAAKSTGDKSKKDEKKNGSKKEKKDDKKDDDDEDGYDKYEDVTVDDINPPQ</sequence>
<feature type="chain" id="PRO_5035594669" evidence="2">
    <location>
        <begin position="27"/>
        <end position="104"/>
    </location>
</feature>
<dbReference type="EMBL" id="CAJFDH010000002">
    <property type="protein sequence ID" value="CAD5212642.1"/>
    <property type="molecule type" value="Genomic_DNA"/>
</dbReference>
<feature type="signal peptide" evidence="2">
    <location>
        <begin position="1"/>
        <end position="26"/>
    </location>
</feature>
<dbReference type="EMBL" id="CAJFCW020000002">
    <property type="protein sequence ID" value="CAG9097055.1"/>
    <property type="molecule type" value="Genomic_DNA"/>
</dbReference>
<feature type="compositionally biased region" description="Pro residues" evidence="1">
    <location>
        <begin position="36"/>
        <end position="54"/>
    </location>
</feature>
<gene>
    <name evidence="3" type="ORF">BOKJ2_LOCUS4443</name>
</gene>
<evidence type="ECO:0000313" key="4">
    <source>
        <dbReference type="Proteomes" id="UP000614601"/>
    </source>
</evidence>
<proteinExistence type="predicted"/>
<dbReference type="AlphaFoldDB" id="A0A811K921"/>
<feature type="region of interest" description="Disordered" evidence="1">
    <location>
        <begin position="26"/>
        <end position="104"/>
    </location>
</feature>
<dbReference type="Proteomes" id="UP000783686">
    <property type="component" value="Unassembled WGS sequence"/>
</dbReference>
<keyword evidence="4" id="KW-1185">Reference proteome</keyword>
<name>A0A811K921_9BILA</name>
<evidence type="ECO:0000313" key="3">
    <source>
        <dbReference type="EMBL" id="CAD5212642.1"/>
    </source>
</evidence>
<reference evidence="3" key="1">
    <citation type="submission" date="2020-09" db="EMBL/GenBank/DDBJ databases">
        <authorList>
            <person name="Kikuchi T."/>
        </authorList>
    </citation>
    <scope>NUCLEOTIDE SEQUENCE</scope>
    <source>
        <strain evidence="3">SH1</strain>
    </source>
</reference>
<evidence type="ECO:0000256" key="1">
    <source>
        <dbReference type="SAM" id="MobiDB-lite"/>
    </source>
</evidence>
<comment type="caution">
    <text evidence="3">The sequence shown here is derived from an EMBL/GenBank/DDBJ whole genome shotgun (WGS) entry which is preliminary data.</text>
</comment>
<protein>
    <submittedName>
        <fullName evidence="3">Uncharacterized protein</fullName>
    </submittedName>
</protein>
<feature type="compositionally biased region" description="Basic and acidic residues" evidence="1">
    <location>
        <begin position="59"/>
        <end position="80"/>
    </location>
</feature>